<keyword evidence="2" id="KW-1185">Reference proteome</keyword>
<evidence type="ECO:0000313" key="2">
    <source>
        <dbReference type="Proteomes" id="UP000198937"/>
    </source>
</evidence>
<protein>
    <submittedName>
        <fullName evidence="1">Uncharacterized protein</fullName>
    </submittedName>
</protein>
<organism evidence="1 2">
    <name type="scientific">Micromonospora yangpuensis</name>
    <dbReference type="NCBI Taxonomy" id="683228"/>
    <lineage>
        <taxon>Bacteria</taxon>
        <taxon>Bacillati</taxon>
        <taxon>Actinomycetota</taxon>
        <taxon>Actinomycetes</taxon>
        <taxon>Micromonosporales</taxon>
        <taxon>Micromonosporaceae</taxon>
        <taxon>Micromonospora</taxon>
    </lineage>
</organism>
<dbReference type="Proteomes" id="UP000198937">
    <property type="component" value="Unassembled WGS sequence"/>
</dbReference>
<evidence type="ECO:0000313" key="1">
    <source>
        <dbReference type="EMBL" id="SCL48903.1"/>
    </source>
</evidence>
<name>A0A1C6U4Q3_9ACTN</name>
<dbReference type="AlphaFoldDB" id="A0A1C6U4Q3"/>
<proteinExistence type="predicted"/>
<reference evidence="1 2" key="1">
    <citation type="submission" date="2016-06" db="EMBL/GenBank/DDBJ databases">
        <authorList>
            <person name="Kjaerup R.B."/>
            <person name="Dalgaard T.S."/>
            <person name="Juul-Madsen H.R."/>
        </authorList>
    </citation>
    <scope>NUCLEOTIDE SEQUENCE [LARGE SCALE GENOMIC DNA]</scope>
    <source>
        <strain evidence="1 2">DSM 45577</strain>
    </source>
</reference>
<sequence length="48" mass="4669">MVRGLAASLLSGCGEGAAVRLIPQKAAELGASLIAAARATSESATART</sequence>
<accession>A0A1C6U4Q3</accession>
<dbReference type="EMBL" id="FMIA01000002">
    <property type="protein sequence ID" value="SCL48903.1"/>
    <property type="molecule type" value="Genomic_DNA"/>
</dbReference>
<gene>
    <name evidence="1" type="ORF">GA0070617_1019</name>
</gene>